<dbReference type="EMBL" id="CP047897">
    <property type="protein sequence ID" value="QHL88539.1"/>
    <property type="molecule type" value="Genomic_DNA"/>
</dbReference>
<keyword evidence="2" id="KW-0326">Glycosidase</keyword>
<protein>
    <submittedName>
        <fullName evidence="4">Cellulase family glycosylhydrolase</fullName>
    </submittedName>
</protein>
<name>A0A6P1P2B1_9BACT</name>
<dbReference type="InterPro" id="IPR001547">
    <property type="entry name" value="Glyco_hydro_5"/>
</dbReference>
<evidence type="ECO:0000259" key="3">
    <source>
        <dbReference type="Pfam" id="PF00150"/>
    </source>
</evidence>
<dbReference type="Gene3D" id="3.20.20.80">
    <property type="entry name" value="Glycosidases"/>
    <property type="match status" value="1"/>
</dbReference>
<evidence type="ECO:0000313" key="5">
    <source>
        <dbReference type="Proteomes" id="UP000464214"/>
    </source>
</evidence>
<dbReference type="GO" id="GO:0004553">
    <property type="term" value="F:hydrolase activity, hydrolyzing O-glycosyl compounds"/>
    <property type="evidence" value="ECO:0007669"/>
    <property type="project" value="InterPro"/>
</dbReference>
<evidence type="ECO:0000313" key="4">
    <source>
        <dbReference type="EMBL" id="QHL88539.1"/>
    </source>
</evidence>
<dbReference type="Pfam" id="PF00150">
    <property type="entry name" value="Cellulase"/>
    <property type="match status" value="1"/>
</dbReference>
<gene>
    <name evidence="4" type="ORF">GU926_14285</name>
</gene>
<evidence type="ECO:0000256" key="2">
    <source>
        <dbReference type="ARBA" id="ARBA00023295"/>
    </source>
</evidence>
<proteinExistence type="predicted"/>
<sequence length="869" mass="97770">MRSFFTLVISSKKRLGLFALFLISLFIQKPLSAQTTSGKEPELVYVDPQGILRWKKNNQEATFFGVNYTVPFAYGYRSVKARGVDPEKAIDQDVYHLARLGFNAFRVHVWDTEISDSLGNLLENEHLRLFDYLVYKLKERNIRVLITPIAFWGNGWPQKDEKTPGFSHKYGKQRALVEEEAFRAQENYLKQFLKHVNPYTRQTYEQDGNVIAAEINNEPQHSGPKARTTEYVTRMAAAVRDTGWKKPLFYNISESPKYADAVVKAPGVDGYSFQWYPTNLMANHSLQGNYLTHVDRYHIPFDTLAAFKNKALMVYEFDAADILGSYMYPAMARSFRTAGFQWATQFAYDPMATAYGNTEYQTHYLNLAFTPAKAISLMIAGKAFHQVPLRKSYGSYPADSVFGSFRVSYKESLSEMNTAREFYYSNSTHTQPINKTKLEHVAGIGSSPVVKYTGTGAYFLDKLEKGVWRLEVMPDAYFIRDPFGKASPSREVSRIQWQNQHMQVLLAELGENFEVQAVNAGNTFTGKAKGGSFEVSPGAYILSRKKNSKWTGGKAYGNLRVEEFVAPQPYASTVFVTHEPLQEVSSNQPLPLTALVVGIGTEAKVTLQLNNQAGVYKTIPMQPVGAGQFAAQVPTDALTPGQISYRILVQDGQKQVAFPGNKAGDPWAWDANTSETYQTFVAAPNGRLELFNATHDRQLFVFPNLWKSDERQLIASEHPGQLILKLTAPQLPEEQTMGLQHYIGDKLQGRPSELGDFEKLVIRVRSTTGAALPVKVNLLTHQGTAFAALVSAKTTFQDIEIPLSSLQPSVFMLLPRPYPGFHPFWFSGKGSQDFRLEDVEKLQISLGDLTSKTTRAYGFEIESVWLEKK</sequence>
<dbReference type="Proteomes" id="UP000464214">
    <property type="component" value="Chromosome"/>
</dbReference>
<dbReference type="InterPro" id="IPR017853">
    <property type="entry name" value="GH"/>
</dbReference>
<dbReference type="KEGG" id="nib:GU926_14285"/>
<dbReference type="AlphaFoldDB" id="A0A6P1P2B1"/>
<dbReference type="GO" id="GO:0000272">
    <property type="term" value="P:polysaccharide catabolic process"/>
    <property type="evidence" value="ECO:0007669"/>
    <property type="project" value="InterPro"/>
</dbReference>
<keyword evidence="1 4" id="KW-0378">Hydrolase</keyword>
<accession>A0A6P1P2B1</accession>
<reference evidence="4 5" key="1">
    <citation type="submission" date="2020-01" db="EMBL/GenBank/DDBJ databases">
        <authorList>
            <person name="Kim M."/>
        </authorList>
    </citation>
    <scope>NUCLEOTIDE SEQUENCE [LARGE SCALE GENOMIC DNA]</scope>
    <source>
        <strain evidence="4 5">BT10</strain>
    </source>
</reference>
<keyword evidence="5" id="KW-1185">Reference proteome</keyword>
<organism evidence="4 5">
    <name type="scientific">Nibribacter ruber</name>
    <dbReference type="NCBI Taxonomy" id="2698458"/>
    <lineage>
        <taxon>Bacteria</taxon>
        <taxon>Pseudomonadati</taxon>
        <taxon>Bacteroidota</taxon>
        <taxon>Cytophagia</taxon>
        <taxon>Cytophagales</taxon>
        <taxon>Hymenobacteraceae</taxon>
        <taxon>Nibribacter</taxon>
    </lineage>
</organism>
<dbReference type="SUPFAM" id="SSF51445">
    <property type="entry name" value="(Trans)glycosidases"/>
    <property type="match status" value="1"/>
</dbReference>
<evidence type="ECO:0000256" key="1">
    <source>
        <dbReference type="ARBA" id="ARBA00022801"/>
    </source>
</evidence>
<feature type="domain" description="Glycoside hydrolase family 5" evidence="3">
    <location>
        <begin position="89"/>
        <end position="247"/>
    </location>
</feature>